<sequence>MTKSEVPNDRPIDDIDQIDDSQVREIRTSVLHQREDLLEIKWKEWKLYLVWEPNVNQSSDRLESPYLFNAMRDPKEESGILAFNTWVLQPTTKFRTEFQRSLARDPAPPSPLRDFLCSNIDVNIIV</sequence>
<protein>
    <submittedName>
        <fullName evidence="1">Arylsulfatase A</fullName>
    </submittedName>
</protein>
<evidence type="ECO:0000313" key="1">
    <source>
        <dbReference type="EMBL" id="OHE97055.1"/>
    </source>
</evidence>
<comment type="caution">
    <text evidence="1">The sequence shown here is derived from an EMBL/GenBank/DDBJ whole genome shotgun (WGS) entry which is preliminary data.</text>
</comment>
<organism evidence="1 2">
    <name type="scientific">Colletotrichum orchidophilum</name>
    <dbReference type="NCBI Taxonomy" id="1209926"/>
    <lineage>
        <taxon>Eukaryota</taxon>
        <taxon>Fungi</taxon>
        <taxon>Dikarya</taxon>
        <taxon>Ascomycota</taxon>
        <taxon>Pezizomycotina</taxon>
        <taxon>Sordariomycetes</taxon>
        <taxon>Hypocreomycetidae</taxon>
        <taxon>Glomerellales</taxon>
        <taxon>Glomerellaceae</taxon>
        <taxon>Colletotrichum</taxon>
    </lineage>
</organism>
<proteinExistence type="predicted"/>
<evidence type="ECO:0000313" key="2">
    <source>
        <dbReference type="Proteomes" id="UP000176998"/>
    </source>
</evidence>
<dbReference type="Proteomes" id="UP000176998">
    <property type="component" value="Unassembled WGS sequence"/>
</dbReference>
<keyword evidence="2" id="KW-1185">Reference proteome</keyword>
<dbReference type="GeneID" id="34560809"/>
<gene>
    <name evidence="1" type="ORF">CORC01_07664</name>
</gene>
<dbReference type="AlphaFoldDB" id="A0A1G4B710"/>
<name>A0A1G4B710_9PEZI</name>
<reference evidence="1 2" key="1">
    <citation type="submission" date="2016-09" db="EMBL/GenBank/DDBJ databases">
        <authorList>
            <person name="Capua I."/>
            <person name="De Benedictis P."/>
            <person name="Joannis T."/>
            <person name="Lombin L.H."/>
            <person name="Cattoli G."/>
        </authorList>
    </citation>
    <scope>NUCLEOTIDE SEQUENCE [LARGE SCALE GENOMIC DNA]</scope>
    <source>
        <strain evidence="1 2">IMI 309357</strain>
    </source>
</reference>
<dbReference type="STRING" id="1209926.A0A1G4B710"/>
<dbReference type="RefSeq" id="XP_022474211.1">
    <property type="nucleotide sequence ID" value="XM_022619299.1"/>
</dbReference>
<dbReference type="OrthoDB" id="103349at2759"/>
<dbReference type="EMBL" id="MJBS01000062">
    <property type="protein sequence ID" value="OHE97055.1"/>
    <property type="molecule type" value="Genomic_DNA"/>
</dbReference>
<accession>A0A1G4B710</accession>